<dbReference type="Proteomes" id="UP000002027">
    <property type="component" value="Chromosome 1"/>
</dbReference>
<dbReference type="CDD" id="cd08513">
    <property type="entry name" value="PBP2_thermophilic_Hb8_like"/>
    <property type="match status" value="1"/>
</dbReference>
<dbReference type="eggNOG" id="COG0747">
    <property type="taxonomic scope" value="Bacteria"/>
</dbReference>
<dbReference type="Gene3D" id="3.10.105.10">
    <property type="entry name" value="Dipeptide-binding Protein, Domain 3"/>
    <property type="match status" value="1"/>
</dbReference>
<accession>D1C7Q9</accession>
<dbReference type="AlphaFoldDB" id="D1C7Q9"/>
<organism evidence="3 4">
    <name type="scientific">Sphaerobacter thermophilus (strain ATCC 49802 / DSM 20745 / KCCM 41009 / NCIMB 13125 / S 6022)</name>
    <dbReference type="NCBI Taxonomy" id="479434"/>
    <lineage>
        <taxon>Bacteria</taxon>
        <taxon>Pseudomonadati</taxon>
        <taxon>Thermomicrobiota</taxon>
        <taxon>Thermomicrobia</taxon>
        <taxon>Sphaerobacterales</taxon>
        <taxon>Sphaerobacterineae</taxon>
        <taxon>Sphaerobacteraceae</taxon>
        <taxon>Sphaerobacter</taxon>
    </lineage>
</organism>
<dbReference type="GO" id="GO:0043190">
    <property type="term" value="C:ATP-binding cassette (ABC) transporter complex"/>
    <property type="evidence" value="ECO:0007669"/>
    <property type="project" value="InterPro"/>
</dbReference>
<evidence type="ECO:0000313" key="4">
    <source>
        <dbReference type="Proteomes" id="UP000002027"/>
    </source>
</evidence>
<reference evidence="4" key="1">
    <citation type="submission" date="2009-11" db="EMBL/GenBank/DDBJ databases">
        <title>The complete chromosome 1 of Sphaerobacter thermophilus DSM 20745.</title>
        <authorList>
            <person name="Lucas S."/>
            <person name="Copeland A."/>
            <person name="Lapidus A."/>
            <person name="Glavina del Rio T."/>
            <person name="Dalin E."/>
            <person name="Tice H."/>
            <person name="Bruce D."/>
            <person name="Goodwin L."/>
            <person name="Pitluck S."/>
            <person name="Kyrpides N."/>
            <person name="Mavromatis K."/>
            <person name="Ivanova N."/>
            <person name="Mikhailova N."/>
            <person name="LaButti K.M."/>
            <person name="Clum A."/>
            <person name="Sun H.I."/>
            <person name="Brettin T."/>
            <person name="Detter J.C."/>
            <person name="Han C."/>
            <person name="Larimer F."/>
            <person name="Land M."/>
            <person name="Hauser L."/>
            <person name="Markowitz V."/>
            <person name="Cheng J.F."/>
            <person name="Hugenholtz P."/>
            <person name="Woyke T."/>
            <person name="Wu D."/>
            <person name="Steenblock K."/>
            <person name="Schneider S."/>
            <person name="Pukall R."/>
            <person name="Goeker M."/>
            <person name="Klenk H.P."/>
            <person name="Eisen J.A."/>
        </authorList>
    </citation>
    <scope>NUCLEOTIDE SEQUENCE [LARGE SCALE GENOMIC DNA]</scope>
    <source>
        <strain evidence="4">ATCC 49802 / DSM 20745 / S 6022</strain>
    </source>
</reference>
<feature type="compositionally biased region" description="Low complexity" evidence="1">
    <location>
        <begin position="50"/>
        <end position="85"/>
    </location>
</feature>
<proteinExistence type="predicted"/>
<evidence type="ECO:0000313" key="3">
    <source>
        <dbReference type="EMBL" id="ACZ37892.1"/>
    </source>
</evidence>
<reference evidence="3 4" key="2">
    <citation type="journal article" date="2010" name="Stand. Genomic Sci.">
        <title>Complete genome sequence of Desulfohalobium retbaense type strain (HR(100)).</title>
        <authorList>
            <person name="Spring S."/>
            <person name="Nolan M."/>
            <person name="Lapidus A."/>
            <person name="Glavina Del Rio T."/>
            <person name="Copeland A."/>
            <person name="Tice H."/>
            <person name="Cheng J.F."/>
            <person name="Lucas S."/>
            <person name="Land M."/>
            <person name="Chen F."/>
            <person name="Bruce D."/>
            <person name="Goodwin L."/>
            <person name="Pitluck S."/>
            <person name="Ivanova N."/>
            <person name="Mavromatis K."/>
            <person name="Mikhailova N."/>
            <person name="Pati A."/>
            <person name="Chen A."/>
            <person name="Palaniappan K."/>
            <person name="Hauser L."/>
            <person name="Chang Y.J."/>
            <person name="Jeffries C.D."/>
            <person name="Munk C."/>
            <person name="Kiss H."/>
            <person name="Chain P."/>
            <person name="Han C."/>
            <person name="Brettin T."/>
            <person name="Detter J.C."/>
            <person name="Schuler E."/>
            <person name="Goker M."/>
            <person name="Rohde M."/>
            <person name="Bristow J."/>
            <person name="Eisen J.A."/>
            <person name="Markowitz V."/>
            <person name="Hugenholtz P."/>
            <person name="Kyrpides N.C."/>
            <person name="Klenk H.P."/>
        </authorList>
    </citation>
    <scope>NUCLEOTIDE SEQUENCE [LARGE SCALE GENOMIC DNA]</scope>
    <source>
        <strain evidence="4">ATCC 49802 / DSM 20745 / S 6022</strain>
    </source>
</reference>
<dbReference type="KEGG" id="sti:Sthe_0454"/>
<dbReference type="SUPFAM" id="SSF53850">
    <property type="entry name" value="Periplasmic binding protein-like II"/>
    <property type="match status" value="1"/>
</dbReference>
<dbReference type="InterPro" id="IPR039424">
    <property type="entry name" value="SBP_5"/>
</dbReference>
<dbReference type="EMBL" id="CP001823">
    <property type="protein sequence ID" value="ACZ37892.1"/>
    <property type="molecule type" value="Genomic_DNA"/>
</dbReference>
<feature type="domain" description="Solute-binding protein family 5" evidence="2">
    <location>
        <begin position="152"/>
        <end position="536"/>
    </location>
</feature>
<protein>
    <submittedName>
        <fullName evidence="3">Extracellular solute-binding protein family 5</fullName>
    </submittedName>
</protein>
<evidence type="ECO:0000259" key="2">
    <source>
        <dbReference type="Pfam" id="PF00496"/>
    </source>
</evidence>
<dbReference type="InterPro" id="IPR000914">
    <property type="entry name" value="SBP_5_dom"/>
</dbReference>
<dbReference type="PANTHER" id="PTHR30290">
    <property type="entry name" value="PERIPLASMIC BINDING COMPONENT OF ABC TRANSPORTER"/>
    <property type="match status" value="1"/>
</dbReference>
<dbReference type="PIRSF" id="PIRSF002741">
    <property type="entry name" value="MppA"/>
    <property type="match status" value="1"/>
</dbReference>
<sequence>MDHTILNERALRAAILNGQLTRREVLKRAAALGLTAPVIASLLAACGGAEGAAPTGDTGGATTATTDTGTGAASPTSDSSSDSTSGGRGRGQGDLLRMLFWQAPTILNTHLSTGDKDTLPSRLVTEPLLNINPDGSLGPVLAAEVPSLENGGVAPDGMSVTYKLKQGVVWSDGEPFTARDVRFTWEWVSNPDNSSPNQAVYQIIRDVEIVDDYTVTVHFHEPTPGWFNPFVGGFKGGILPEHIMKDYVGERAREAPFNLQPIGTGPYKVVEFRPGDVVLFELNENFREPDKPYFRRIEWKGGGDATSAARAVLQTGEADLAWNIQVEKQVLESLNQGNLGSIVVTPGASAEQIMVNFADPNVEVNGARSEPSTTHPFLSDPLVRQALALACDRQTIADVLYGETGRPTANVLNAPPQFVSPNTSFRYDLEEAGRLLDEAGWVKNGDYREKDGRQLAVVLSTTVNPVRQRQQEILKASWEQLGIRTELKAVESAVFFSSDAGNPDTYSHFYCDLQIFTNGPTSLYPLDFMASFKSDDPDNDLAQQSNNWSGRNFHRWVNEEFNELYQQARTELDPERQAELFIAMNDLVVNEIVRIPLVHRNGANAVSHRLKGIQRSTFEPTGYDIENWYFEE</sequence>
<dbReference type="InParanoid" id="D1C7Q9"/>
<dbReference type="GO" id="GO:1904680">
    <property type="term" value="F:peptide transmembrane transporter activity"/>
    <property type="evidence" value="ECO:0007669"/>
    <property type="project" value="TreeGrafter"/>
</dbReference>
<dbReference type="RefSeq" id="WP_012870939.1">
    <property type="nucleotide sequence ID" value="NC_013523.1"/>
</dbReference>
<dbReference type="PANTHER" id="PTHR30290:SF65">
    <property type="entry name" value="MONOACYL PHOSPHATIDYLINOSITOL TETRAMANNOSIDE-BINDING PROTEIN LPQW-RELATED"/>
    <property type="match status" value="1"/>
</dbReference>
<dbReference type="InterPro" id="IPR030678">
    <property type="entry name" value="Peptide/Ni-bd"/>
</dbReference>
<dbReference type="GO" id="GO:0015833">
    <property type="term" value="P:peptide transport"/>
    <property type="evidence" value="ECO:0007669"/>
    <property type="project" value="TreeGrafter"/>
</dbReference>
<dbReference type="GO" id="GO:0030288">
    <property type="term" value="C:outer membrane-bounded periplasmic space"/>
    <property type="evidence" value="ECO:0007669"/>
    <property type="project" value="UniProtKB-ARBA"/>
</dbReference>
<evidence type="ECO:0000256" key="1">
    <source>
        <dbReference type="SAM" id="MobiDB-lite"/>
    </source>
</evidence>
<keyword evidence="4" id="KW-1185">Reference proteome</keyword>
<name>D1C7Q9_SPHTD</name>
<gene>
    <name evidence="3" type="ordered locus">Sthe_0454</name>
</gene>
<dbReference type="HOGENOM" id="CLU_017028_8_6_0"/>
<feature type="region of interest" description="Disordered" evidence="1">
    <location>
        <begin position="50"/>
        <end position="90"/>
    </location>
</feature>
<dbReference type="Pfam" id="PF00496">
    <property type="entry name" value="SBP_bac_5"/>
    <property type="match status" value="1"/>
</dbReference>
<dbReference type="Gene3D" id="3.40.190.10">
    <property type="entry name" value="Periplasmic binding protein-like II"/>
    <property type="match status" value="1"/>
</dbReference>
<dbReference type="STRING" id="479434.Sthe_0454"/>